<feature type="binding site" evidence="13">
    <location>
        <begin position="130"/>
        <end position="138"/>
    </location>
    <ligand>
        <name>ATP</name>
        <dbReference type="ChEBI" id="CHEBI:30616"/>
    </ligand>
</feature>
<evidence type="ECO:0000256" key="11">
    <source>
        <dbReference type="PIRNR" id="PIRNR038165"/>
    </source>
</evidence>
<evidence type="ECO:0000256" key="12">
    <source>
        <dbReference type="PIRSR" id="PIRSR038165-50"/>
    </source>
</evidence>
<dbReference type="Gene3D" id="3.30.200.20">
    <property type="entry name" value="Phosphorylase Kinase, domain 1"/>
    <property type="match status" value="1"/>
</dbReference>
<evidence type="ECO:0000256" key="9">
    <source>
        <dbReference type="ARBA" id="ARBA00047559"/>
    </source>
</evidence>
<dbReference type="InterPro" id="IPR051681">
    <property type="entry name" value="Ser/Thr_Kinases-Pseudokinases"/>
</dbReference>
<evidence type="ECO:0000256" key="10">
    <source>
        <dbReference type="ARBA" id="ARBA00048329"/>
    </source>
</evidence>
<dbReference type="InterPro" id="IPR000719">
    <property type="entry name" value="Prot_kinase_dom"/>
</dbReference>
<reference evidence="17" key="1">
    <citation type="submission" date="2018-04" db="EMBL/GenBank/DDBJ databases">
        <authorList>
            <person name="Go L.Y."/>
            <person name="Mitchell J.A."/>
        </authorList>
    </citation>
    <scope>NUCLEOTIDE SEQUENCE</scope>
    <source>
        <tissue evidence="17">Whole organism</tissue>
    </source>
</reference>
<accession>A0A336LNL2</accession>
<feature type="region of interest" description="Disordered" evidence="15">
    <location>
        <begin position="477"/>
        <end position="510"/>
    </location>
</feature>
<comment type="similarity">
    <text evidence="2 11">Belongs to the protein kinase superfamily. STE Ser/Thr protein kinase family. MAP kinase kinase kinase subfamily.</text>
</comment>
<dbReference type="PROSITE" id="PS00108">
    <property type="entry name" value="PROTEIN_KINASE_ST"/>
    <property type="match status" value="1"/>
</dbReference>
<dbReference type="SUPFAM" id="SSF56112">
    <property type="entry name" value="Protein kinase-like (PK-like)"/>
    <property type="match status" value="1"/>
</dbReference>
<feature type="region of interest" description="Disordered" evidence="15">
    <location>
        <begin position="877"/>
        <end position="964"/>
    </location>
</feature>
<feature type="compositionally biased region" description="Basic and acidic residues" evidence="15">
    <location>
        <begin position="564"/>
        <end position="576"/>
    </location>
</feature>
<feature type="region of interest" description="Disordered" evidence="15">
    <location>
        <begin position="760"/>
        <end position="793"/>
    </location>
</feature>
<evidence type="ECO:0000313" key="18">
    <source>
        <dbReference type="EMBL" id="SSX18253.1"/>
    </source>
</evidence>
<dbReference type="OMA" id="GYKQCKK"/>
<evidence type="ECO:0000256" key="1">
    <source>
        <dbReference type="ARBA" id="ARBA00004496"/>
    </source>
</evidence>
<dbReference type="InterPro" id="IPR017419">
    <property type="entry name" value="MAP3K12_MAP3K13"/>
</dbReference>
<feature type="compositionally biased region" description="Polar residues" evidence="15">
    <location>
        <begin position="487"/>
        <end position="506"/>
    </location>
</feature>
<feature type="region of interest" description="Disordered" evidence="15">
    <location>
        <begin position="640"/>
        <end position="667"/>
    </location>
</feature>
<evidence type="ECO:0000256" key="14">
    <source>
        <dbReference type="SAM" id="Coils"/>
    </source>
</evidence>
<keyword evidence="8 11" id="KW-0067">ATP-binding</keyword>
<feature type="compositionally biased region" description="Polar residues" evidence="15">
    <location>
        <begin position="650"/>
        <end position="667"/>
    </location>
</feature>
<dbReference type="EMBL" id="UFQS01000031">
    <property type="protein sequence ID" value="SSW97867.1"/>
    <property type="molecule type" value="Genomic_DNA"/>
</dbReference>
<dbReference type="EC" id="2.7.11.25" evidence="11"/>
<evidence type="ECO:0000256" key="2">
    <source>
        <dbReference type="ARBA" id="ARBA00006529"/>
    </source>
</evidence>
<feature type="binding site" evidence="13">
    <location>
        <position position="151"/>
    </location>
    <ligand>
        <name>ATP</name>
        <dbReference type="ChEBI" id="CHEBI:30616"/>
    </ligand>
</feature>
<feature type="region of interest" description="Disordered" evidence="15">
    <location>
        <begin position="535"/>
        <end position="608"/>
    </location>
</feature>
<evidence type="ECO:0000256" key="3">
    <source>
        <dbReference type="ARBA" id="ARBA00022490"/>
    </source>
</evidence>
<gene>
    <name evidence="18" type="primary">CSON008448</name>
</gene>
<evidence type="ECO:0000256" key="6">
    <source>
        <dbReference type="ARBA" id="ARBA00022741"/>
    </source>
</evidence>
<dbReference type="GO" id="GO:0005524">
    <property type="term" value="F:ATP binding"/>
    <property type="evidence" value="ECO:0007669"/>
    <property type="project" value="UniProtKB-KW"/>
</dbReference>
<feature type="domain" description="Protein kinase" evidence="16">
    <location>
        <begin position="124"/>
        <end position="365"/>
    </location>
</feature>
<dbReference type="EMBL" id="UFQT01000031">
    <property type="protein sequence ID" value="SSX18253.1"/>
    <property type="molecule type" value="Genomic_DNA"/>
</dbReference>
<dbReference type="InterPro" id="IPR011009">
    <property type="entry name" value="Kinase-like_dom_sf"/>
</dbReference>
<dbReference type="PANTHER" id="PTHR44329:SF304">
    <property type="entry name" value="MITOGEN-ACTIVATED PROTEIN KINASE KINASE KINASE 13-LIKE ISOFORM X1"/>
    <property type="match status" value="1"/>
</dbReference>
<dbReference type="GO" id="GO:0005737">
    <property type="term" value="C:cytoplasm"/>
    <property type="evidence" value="ECO:0007669"/>
    <property type="project" value="UniProtKB-SubCell"/>
</dbReference>
<protein>
    <recommendedName>
        <fullName evidence="11">Mitogen-activated protein kinase kinase kinase</fullName>
        <ecNumber evidence="11">2.7.11.25</ecNumber>
    </recommendedName>
</protein>
<name>A0A336LNL2_CULSO</name>
<dbReference type="PANTHER" id="PTHR44329">
    <property type="entry name" value="SERINE/THREONINE-PROTEIN KINASE TNNI3K-RELATED"/>
    <property type="match status" value="1"/>
</dbReference>
<dbReference type="GO" id="GO:0006950">
    <property type="term" value="P:response to stress"/>
    <property type="evidence" value="ECO:0007669"/>
    <property type="project" value="UniProtKB-ARBA"/>
</dbReference>
<feature type="region of interest" description="Disordered" evidence="15">
    <location>
        <begin position="844"/>
        <end position="865"/>
    </location>
</feature>
<evidence type="ECO:0000256" key="15">
    <source>
        <dbReference type="SAM" id="MobiDB-lite"/>
    </source>
</evidence>
<dbReference type="PRINTS" id="PR00109">
    <property type="entry name" value="TYRKINASE"/>
</dbReference>
<keyword evidence="14" id="KW-0175">Coiled coil</keyword>
<evidence type="ECO:0000256" key="8">
    <source>
        <dbReference type="ARBA" id="ARBA00022840"/>
    </source>
</evidence>
<evidence type="ECO:0000313" key="17">
    <source>
        <dbReference type="EMBL" id="SSW97867.1"/>
    </source>
</evidence>
<feature type="active site" description="Proton acceptor" evidence="12">
    <location>
        <position position="235"/>
    </location>
</feature>
<keyword evidence="4 11" id="KW-0723">Serine/threonine-protein kinase</keyword>
<comment type="catalytic activity">
    <reaction evidence="9">
        <text>L-threonyl-[protein] + ATP = O-phospho-L-threonyl-[protein] + ADP + H(+)</text>
        <dbReference type="Rhea" id="RHEA:46608"/>
        <dbReference type="Rhea" id="RHEA-COMP:11060"/>
        <dbReference type="Rhea" id="RHEA-COMP:11605"/>
        <dbReference type="ChEBI" id="CHEBI:15378"/>
        <dbReference type="ChEBI" id="CHEBI:30013"/>
        <dbReference type="ChEBI" id="CHEBI:30616"/>
        <dbReference type="ChEBI" id="CHEBI:61977"/>
        <dbReference type="ChEBI" id="CHEBI:456216"/>
        <dbReference type="EC" id="2.7.11.25"/>
    </reaction>
</comment>
<evidence type="ECO:0000259" key="16">
    <source>
        <dbReference type="PROSITE" id="PS50011"/>
    </source>
</evidence>
<evidence type="ECO:0000256" key="5">
    <source>
        <dbReference type="ARBA" id="ARBA00022679"/>
    </source>
</evidence>
<feature type="compositionally biased region" description="Low complexity" evidence="15">
    <location>
        <begin position="896"/>
        <end position="910"/>
    </location>
</feature>
<dbReference type="InterPro" id="IPR008271">
    <property type="entry name" value="Ser/Thr_kinase_AS"/>
</dbReference>
<dbReference type="VEuPathDB" id="VectorBase:CSON008448"/>
<feature type="compositionally biased region" description="Polar residues" evidence="15">
    <location>
        <begin position="849"/>
        <end position="864"/>
    </location>
</feature>
<dbReference type="Pfam" id="PF07714">
    <property type="entry name" value="PK_Tyr_Ser-Thr"/>
    <property type="match status" value="1"/>
</dbReference>
<proteinExistence type="inferred from homology"/>
<dbReference type="FunFam" id="1.10.510.10:FF:000087">
    <property type="entry name" value="Mitogen-activated protein kinase kinase kinase 12"/>
    <property type="match status" value="1"/>
</dbReference>
<dbReference type="InterPro" id="IPR001245">
    <property type="entry name" value="Ser-Thr/Tyr_kinase_cat_dom"/>
</dbReference>
<sequence>MVFFTSFFAFREPPDKNNEIIATQRIGQNGILSIKESMSQMNINITTNVRCDDVSTKTSDSSVDQQIPCSNRWHPGGPSMASRPWIDGIFGCMRPVLSLIGKSHFVDPHTRRTGDDWEIPFEIITDLEWLGSGAQGAVFSGKLRGEMVAVKKVRDVKETEIKHLRKLDHENIVKFKGVCTQAPVFCIIMEFCPFGPLHDIIKEDEIVPPIRLVTWAKQIAQGMQYLHQHKIIHRDLKSPNILIGKDELVKISDFGTSREWNEISTKMSFAGTVAWMAPEVIRNEPCSEKVDIWSYGVVLWELMTCEVPYKDVDSSAIIWGVGNNSLHLPIPTTSPAGFKLLIELCWKPKPRNRPSFKIILNHLEIAGNELLEQSDITVEEYFERQKRWREEVRGHMLTMASNSSNIHKYEQDLIKKREDEWKHAQEVREIYMKRLAMTNKLFIELKQKEREIAEREKQLPGYKKQYKRIVNPIKNAHEKMNRRRCASQPQLPQTNLITQDSTSTPSPLSPVKASPIKLPLYAQVVESSAQPKSVIVPINNSHRTKKLRHRRCGSGNFQTPKSSPSRDRKTHSEPNDTKILVSTETQTDAMDVSETDASSPVHGRSKPVSTARHIKMCLYEDDMTQKTTIAYIKPIDDVKNDDNEQETEESNQIVDNQDVVTSPNGNGSMTNSGVSVYRDACSSPDLLNDLMNSNERLDNRDRDCSDGDNLEKLGKKVTEFITEKSRENGNSIDNLSLVSTKYSSKKRSFISVTDCPDGGRSFSRNGSVRHSQSRQESHSLHYHQSEQCNDSWTDEEGDDTYDYAYSLRRKSIARVPIRSARARRYKPSSNVITILQSRSTILSDEENTSEYSHPPSSQHSTLESNPEMCLAQIKRMQERRTQKRIRSKSFDDTGKSTIVMTSSSSIMVSSQENGCEHETSADSADSESEDDDDDMNIDAKGKTCAGDKLNGNGNNIGKEEIVAY</sequence>
<feature type="compositionally biased region" description="Basic residues" evidence="15">
    <location>
        <begin position="542"/>
        <end position="552"/>
    </location>
</feature>
<feature type="coiled-coil region" evidence="14">
    <location>
        <begin position="438"/>
        <end position="465"/>
    </location>
</feature>
<organism evidence="18">
    <name type="scientific">Culicoides sonorensis</name>
    <name type="common">Biting midge</name>
    <dbReference type="NCBI Taxonomy" id="179676"/>
    <lineage>
        <taxon>Eukaryota</taxon>
        <taxon>Metazoa</taxon>
        <taxon>Ecdysozoa</taxon>
        <taxon>Arthropoda</taxon>
        <taxon>Hexapoda</taxon>
        <taxon>Insecta</taxon>
        <taxon>Pterygota</taxon>
        <taxon>Neoptera</taxon>
        <taxon>Endopterygota</taxon>
        <taxon>Diptera</taxon>
        <taxon>Nematocera</taxon>
        <taxon>Chironomoidea</taxon>
        <taxon>Ceratopogonidae</taxon>
        <taxon>Ceratopogoninae</taxon>
        <taxon>Culicoides</taxon>
        <taxon>Monoculicoides</taxon>
    </lineage>
</organism>
<evidence type="ECO:0000256" key="13">
    <source>
        <dbReference type="PIRSR" id="PIRSR038165-51"/>
    </source>
</evidence>
<keyword evidence="3" id="KW-0963">Cytoplasm</keyword>
<feature type="compositionally biased region" description="Acidic residues" evidence="15">
    <location>
        <begin position="924"/>
        <end position="936"/>
    </location>
</feature>
<dbReference type="Gene3D" id="1.10.510.10">
    <property type="entry name" value="Transferase(Phosphotransferase) domain 1"/>
    <property type="match status" value="1"/>
</dbReference>
<dbReference type="SMART" id="SM00220">
    <property type="entry name" value="S_TKc"/>
    <property type="match status" value="1"/>
</dbReference>
<comment type="catalytic activity">
    <reaction evidence="10">
        <text>L-seryl-[protein] + ATP = O-phospho-L-seryl-[protein] + ADP + H(+)</text>
        <dbReference type="Rhea" id="RHEA:17989"/>
        <dbReference type="Rhea" id="RHEA-COMP:9863"/>
        <dbReference type="Rhea" id="RHEA-COMP:11604"/>
        <dbReference type="ChEBI" id="CHEBI:15378"/>
        <dbReference type="ChEBI" id="CHEBI:29999"/>
        <dbReference type="ChEBI" id="CHEBI:30616"/>
        <dbReference type="ChEBI" id="CHEBI:83421"/>
        <dbReference type="ChEBI" id="CHEBI:456216"/>
        <dbReference type="EC" id="2.7.11.25"/>
    </reaction>
</comment>
<keyword evidence="6 11" id="KW-0547">Nucleotide-binding</keyword>
<keyword evidence="7 11" id="KW-0418">Kinase</keyword>
<dbReference type="PROSITE" id="PS50011">
    <property type="entry name" value="PROTEIN_KINASE_DOM"/>
    <property type="match status" value="1"/>
</dbReference>
<comment type="subcellular location">
    <subcellularLocation>
        <location evidence="1">Cytoplasm</location>
    </subcellularLocation>
</comment>
<evidence type="ECO:0000256" key="7">
    <source>
        <dbReference type="ARBA" id="ARBA00022777"/>
    </source>
</evidence>
<reference evidence="18" key="2">
    <citation type="submission" date="2018-07" db="EMBL/GenBank/DDBJ databases">
        <authorList>
            <person name="Quirk P.G."/>
            <person name="Krulwich T.A."/>
        </authorList>
    </citation>
    <scope>NUCLEOTIDE SEQUENCE</scope>
</reference>
<dbReference type="PIRSF" id="PIRSF038165">
    <property type="entry name" value="MAPKKK12_MAPKKK13"/>
    <property type="match status" value="1"/>
</dbReference>
<evidence type="ECO:0000256" key="4">
    <source>
        <dbReference type="ARBA" id="ARBA00022527"/>
    </source>
</evidence>
<dbReference type="GO" id="GO:0004709">
    <property type="term" value="F:MAP kinase kinase kinase activity"/>
    <property type="evidence" value="ECO:0007669"/>
    <property type="project" value="UniProtKB-EC"/>
</dbReference>
<dbReference type="AlphaFoldDB" id="A0A336LNL2"/>
<keyword evidence="5 11" id="KW-0808">Transferase</keyword>